<dbReference type="EMBL" id="CAXAMN010025285">
    <property type="protein sequence ID" value="CAK9094059.1"/>
    <property type="molecule type" value="Genomic_DNA"/>
</dbReference>
<sequence length="757" mass="85070">MESQMGERISDRLCGRILLKQANLNELQREMVSLRGPVLRTFDEVANMLRPLDRPEMLAKVTDSSSSAKAYAVSFEQDPPGQSEPVDEVDDNEIDAEDWGSSDEDEEGYPYVYFEDREHDELEAVEIMAYHAAYRDVLRELQKRKNERGYVSRDRAKGSSKGSRFVRKGKGKSKGKKGKRSFQQRNSNKGYEDDLEQRTRCWNCQELWHFSKNCPLSSRGAGSSSTSASTRRQQQFVVNNGQQSFATQQYMQFSMRPLPGQNPQVFMHAMQAARISVYAGVVCAPGEALVDTAAEEAVIGTRALQSLQQELKKHGLQTLKVDPLMPLPTAGGIGGQAAVECLVEIPIGVAGSFTVLKDSNDCATPPLLPISFLETIEATIDTKRDLLVAGNGNTAPMRRLPTRHRATSILNFADNKWSLPVQHRKDPAIDPFEIPRTNTETFHGRAHEKRDLCAEKKAATFGPTADATGGPPKTVRAWKRLIITILMLLRNTRQEMLMEYLTHRIPEPEEAKPLDNKRKKNKGLDPEAKVRMGIGKPLSRSVAQKEWNYAVEDCERDPDYLRHRAGRGHFWFTCLQCGARWERLETSQSSSSTSLVVEPVKGKHSKQAYPKEVPPPKYRQDLQGQNLEIKVKDSDQLPIAPHGRARRNQSAPIAHPPGLQMVMAPPCQSLSNYSTARTSRSAEEMSGLIALQGLRSQGQIPSPERYQLNMDEMSPTGISQSEWEDAMMAYEEVKIQEVEAIHGPNWTQEQFDQMHNQ</sequence>
<organism evidence="2 3">
    <name type="scientific">Durusdinium trenchii</name>
    <dbReference type="NCBI Taxonomy" id="1381693"/>
    <lineage>
        <taxon>Eukaryota</taxon>
        <taxon>Sar</taxon>
        <taxon>Alveolata</taxon>
        <taxon>Dinophyceae</taxon>
        <taxon>Suessiales</taxon>
        <taxon>Symbiodiniaceae</taxon>
        <taxon>Durusdinium</taxon>
    </lineage>
</organism>
<dbReference type="Proteomes" id="UP001642484">
    <property type="component" value="Unassembled WGS sequence"/>
</dbReference>
<evidence type="ECO:0000313" key="3">
    <source>
        <dbReference type="Proteomes" id="UP001642484"/>
    </source>
</evidence>
<accession>A0ABP0R1H2</accession>
<feature type="compositionally biased region" description="Basic residues" evidence="1">
    <location>
        <begin position="164"/>
        <end position="182"/>
    </location>
</feature>
<evidence type="ECO:0008006" key="4">
    <source>
        <dbReference type="Google" id="ProtNLM"/>
    </source>
</evidence>
<reference evidence="2 3" key="1">
    <citation type="submission" date="2024-02" db="EMBL/GenBank/DDBJ databases">
        <authorList>
            <person name="Chen Y."/>
            <person name="Shah S."/>
            <person name="Dougan E. K."/>
            <person name="Thang M."/>
            <person name="Chan C."/>
        </authorList>
    </citation>
    <scope>NUCLEOTIDE SEQUENCE [LARGE SCALE GENOMIC DNA]</scope>
</reference>
<comment type="caution">
    <text evidence="2">The sequence shown here is derived from an EMBL/GenBank/DDBJ whole genome shotgun (WGS) entry which is preliminary data.</text>
</comment>
<feature type="region of interest" description="Disordered" evidence="1">
    <location>
        <begin position="147"/>
        <end position="191"/>
    </location>
</feature>
<feature type="compositionally biased region" description="Acidic residues" evidence="1">
    <location>
        <begin position="85"/>
        <end position="107"/>
    </location>
</feature>
<feature type="region of interest" description="Disordered" evidence="1">
    <location>
        <begin position="73"/>
        <end position="107"/>
    </location>
</feature>
<keyword evidence="3" id="KW-1185">Reference proteome</keyword>
<name>A0ABP0R1H2_9DINO</name>
<feature type="compositionally biased region" description="Basic and acidic residues" evidence="1">
    <location>
        <begin position="147"/>
        <end position="157"/>
    </location>
</feature>
<evidence type="ECO:0000256" key="1">
    <source>
        <dbReference type="SAM" id="MobiDB-lite"/>
    </source>
</evidence>
<protein>
    <recommendedName>
        <fullName evidence="4">CCHC-type domain-containing protein</fullName>
    </recommendedName>
</protein>
<proteinExistence type="predicted"/>
<gene>
    <name evidence="2" type="ORF">CCMP2556_LOCUS44882</name>
</gene>
<evidence type="ECO:0000313" key="2">
    <source>
        <dbReference type="EMBL" id="CAK9094059.1"/>
    </source>
</evidence>
<feature type="region of interest" description="Disordered" evidence="1">
    <location>
        <begin position="588"/>
        <end position="618"/>
    </location>
</feature>